<keyword evidence="3" id="KW-1185">Reference proteome</keyword>
<feature type="domain" description="PIN" evidence="1">
    <location>
        <begin position="3"/>
        <end position="118"/>
    </location>
</feature>
<accession>A0A4R6QNK1</accession>
<dbReference type="AlphaFoldDB" id="A0A4R6QNK1"/>
<dbReference type="SUPFAM" id="SSF88723">
    <property type="entry name" value="PIN domain-like"/>
    <property type="match status" value="1"/>
</dbReference>
<dbReference type="InterPro" id="IPR029060">
    <property type="entry name" value="PIN-like_dom_sf"/>
</dbReference>
<gene>
    <name evidence="2" type="ORF">DES47_103149</name>
</gene>
<evidence type="ECO:0000313" key="3">
    <source>
        <dbReference type="Proteomes" id="UP000295361"/>
    </source>
</evidence>
<dbReference type="EMBL" id="SNXS01000003">
    <property type="protein sequence ID" value="TDP71171.1"/>
    <property type="molecule type" value="Genomic_DNA"/>
</dbReference>
<organism evidence="2 3">
    <name type="scientific">Roseateles toxinivorans</name>
    <dbReference type="NCBI Taxonomy" id="270368"/>
    <lineage>
        <taxon>Bacteria</taxon>
        <taxon>Pseudomonadati</taxon>
        <taxon>Pseudomonadota</taxon>
        <taxon>Betaproteobacteria</taxon>
        <taxon>Burkholderiales</taxon>
        <taxon>Sphaerotilaceae</taxon>
        <taxon>Roseateles</taxon>
    </lineage>
</organism>
<evidence type="ECO:0000259" key="1">
    <source>
        <dbReference type="Pfam" id="PF01850"/>
    </source>
</evidence>
<protein>
    <submittedName>
        <fullName evidence="2">Putative nucleic acid-binding protein</fullName>
    </submittedName>
</protein>
<dbReference type="Gene3D" id="3.40.50.1010">
    <property type="entry name" value="5'-nuclease"/>
    <property type="match status" value="1"/>
</dbReference>
<dbReference type="OrthoDB" id="9792015at2"/>
<dbReference type="RefSeq" id="WP_133700966.1">
    <property type="nucleotide sequence ID" value="NZ_SNXS01000003.1"/>
</dbReference>
<dbReference type="Pfam" id="PF01850">
    <property type="entry name" value="PIN"/>
    <property type="match status" value="1"/>
</dbReference>
<sequence length="148" mass="17081">MLVFVDTGLLLSCFDDEDTARRDRARDWVGQCWQRRCGRLSTQVLNEFYSSARRHFPQAITAGDARAEVRRYQHWKPWSIDHPTVETAWAVESRYGVNYWDALIVAAAQQQGCELLLSEALPHEQRYESVQVINPFTVGPERLDQSPA</sequence>
<dbReference type="InterPro" id="IPR002716">
    <property type="entry name" value="PIN_dom"/>
</dbReference>
<dbReference type="Proteomes" id="UP000295361">
    <property type="component" value="Unassembled WGS sequence"/>
</dbReference>
<dbReference type="CDD" id="cd18692">
    <property type="entry name" value="PIN_VapC-like"/>
    <property type="match status" value="1"/>
</dbReference>
<name>A0A4R6QNK1_9BURK</name>
<evidence type="ECO:0000313" key="2">
    <source>
        <dbReference type="EMBL" id="TDP71171.1"/>
    </source>
</evidence>
<proteinExistence type="predicted"/>
<reference evidence="2 3" key="1">
    <citation type="submission" date="2019-03" db="EMBL/GenBank/DDBJ databases">
        <title>Genomic Encyclopedia of Type Strains, Phase IV (KMG-IV): sequencing the most valuable type-strain genomes for metagenomic binning, comparative biology and taxonomic classification.</title>
        <authorList>
            <person name="Goeker M."/>
        </authorList>
    </citation>
    <scope>NUCLEOTIDE SEQUENCE [LARGE SCALE GENOMIC DNA]</scope>
    <source>
        <strain evidence="2 3">DSM 16998</strain>
    </source>
</reference>
<dbReference type="InParanoid" id="A0A4R6QNK1"/>
<comment type="caution">
    <text evidence="2">The sequence shown here is derived from an EMBL/GenBank/DDBJ whole genome shotgun (WGS) entry which is preliminary data.</text>
</comment>